<evidence type="ECO:0000259" key="2">
    <source>
        <dbReference type="Pfam" id="PF25019"/>
    </source>
</evidence>
<feature type="domain" description="R13L1/DRL21-like LRR repeat region" evidence="2">
    <location>
        <begin position="47"/>
        <end position="176"/>
    </location>
</feature>
<dbReference type="EMBL" id="GDJX01011860">
    <property type="protein sequence ID" value="JAT56076.1"/>
    <property type="molecule type" value="Transcribed_RNA"/>
</dbReference>
<feature type="compositionally biased region" description="Low complexity" evidence="1">
    <location>
        <begin position="297"/>
        <end position="307"/>
    </location>
</feature>
<protein>
    <submittedName>
        <fullName evidence="3">Putative disease resistance RPP13-like protein 1</fullName>
    </submittedName>
</protein>
<organism evidence="3">
    <name type="scientific">Anthurium amnicola</name>
    <dbReference type="NCBI Taxonomy" id="1678845"/>
    <lineage>
        <taxon>Eukaryota</taxon>
        <taxon>Viridiplantae</taxon>
        <taxon>Streptophyta</taxon>
        <taxon>Embryophyta</taxon>
        <taxon>Tracheophyta</taxon>
        <taxon>Spermatophyta</taxon>
        <taxon>Magnoliopsida</taxon>
        <taxon>Liliopsida</taxon>
        <taxon>Araceae</taxon>
        <taxon>Pothoideae</taxon>
        <taxon>Potheae</taxon>
        <taxon>Anthurium</taxon>
    </lineage>
</organism>
<dbReference type="Pfam" id="PF25019">
    <property type="entry name" value="LRR_R13L1-DRL21"/>
    <property type="match status" value="1"/>
</dbReference>
<gene>
    <name evidence="3" type="primary">RPPL1_8</name>
    <name evidence="4" type="synonym">RPPL1_99</name>
    <name evidence="4" type="ORF">g.119529</name>
    <name evidence="3" type="ORF">g.119532</name>
</gene>
<dbReference type="Gene3D" id="3.80.10.10">
    <property type="entry name" value="Ribonuclease Inhibitor"/>
    <property type="match status" value="1"/>
</dbReference>
<proteinExistence type="predicted"/>
<name>A0A1D1Y3K9_9ARAE</name>
<dbReference type="AlphaFoldDB" id="A0A1D1Y3K9"/>
<evidence type="ECO:0000313" key="3">
    <source>
        <dbReference type="EMBL" id="JAT49234.1"/>
    </source>
</evidence>
<feature type="non-terminal residue" evidence="3">
    <location>
        <position position="1"/>
    </location>
</feature>
<reference evidence="3" key="1">
    <citation type="submission" date="2015-07" db="EMBL/GenBank/DDBJ databases">
        <title>Transcriptome Assembly of Anthurium amnicola.</title>
        <authorList>
            <person name="Suzuki J."/>
        </authorList>
    </citation>
    <scope>NUCLEOTIDE SEQUENCE</scope>
</reference>
<feature type="region of interest" description="Disordered" evidence="1">
    <location>
        <begin position="287"/>
        <end position="307"/>
    </location>
</feature>
<accession>A0A1D1Y3K9</accession>
<evidence type="ECO:0000256" key="1">
    <source>
        <dbReference type="SAM" id="MobiDB-lite"/>
    </source>
</evidence>
<dbReference type="PANTHER" id="PTHR47186:SF3">
    <property type="entry name" value="OS09G0267800 PROTEIN"/>
    <property type="match status" value="1"/>
</dbReference>
<dbReference type="InterPro" id="IPR032675">
    <property type="entry name" value="LRR_dom_sf"/>
</dbReference>
<dbReference type="InterPro" id="IPR056789">
    <property type="entry name" value="LRR_R13L1-DRL21"/>
</dbReference>
<dbReference type="EMBL" id="GDJX01018702">
    <property type="protein sequence ID" value="JAT49234.1"/>
    <property type="molecule type" value="Transcribed_RNA"/>
</dbReference>
<dbReference type="PANTHER" id="PTHR47186">
    <property type="entry name" value="LEUCINE-RICH REPEAT-CONTAINING PROTEIN 57"/>
    <property type="match status" value="1"/>
</dbReference>
<sequence length="316" mass="35531">LSALPSNMSALINLRHLKADTKLVSNIQGLERLTALQELSVSGRKVRELAGMDMLKRLEISDLDQIQSREEAVQARLGVKEYLEVLELRWKDDRDEHSLNQTLEEEVLEGLQPAPDSISTLQVVGYGGVKSPSWMEGQLWASCPLERVELQNCRKWEVMPPLGQLRWLKFLAIRGMRRVRQIGSQFLSHSRNGGQSTGAVEVQGFPSLEELEFTSMPEWEQWEVPIGDDPGQRQVQQQPSFLPRLRKLEIGECPKLRELPPLPPTLTRLVISRVGLVRLPEWLRSRGGGGNFDEAPSSSSSSSSYSLSCLLSTARI</sequence>
<dbReference type="SUPFAM" id="SSF52058">
    <property type="entry name" value="L domain-like"/>
    <property type="match status" value="1"/>
</dbReference>
<evidence type="ECO:0000313" key="4">
    <source>
        <dbReference type="EMBL" id="JAT56076.1"/>
    </source>
</evidence>